<dbReference type="Proteomes" id="UP001152797">
    <property type="component" value="Unassembled WGS sequence"/>
</dbReference>
<gene>
    <name evidence="2" type="ORF">C1SCF055_LOCUS1510</name>
</gene>
<proteinExistence type="predicted"/>
<evidence type="ECO:0000313" key="3">
    <source>
        <dbReference type="EMBL" id="CAL4760290.1"/>
    </source>
</evidence>
<keyword evidence="4" id="KW-1185">Reference proteome</keyword>
<accession>A0A9P1FEB9</accession>
<reference evidence="3 4" key="2">
    <citation type="submission" date="2024-05" db="EMBL/GenBank/DDBJ databases">
        <authorList>
            <person name="Chen Y."/>
            <person name="Shah S."/>
            <person name="Dougan E. K."/>
            <person name="Thang M."/>
            <person name="Chan C."/>
        </authorList>
    </citation>
    <scope>NUCLEOTIDE SEQUENCE [LARGE SCALE GENOMIC DNA]</scope>
</reference>
<evidence type="ECO:0000313" key="2">
    <source>
        <dbReference type="EMBL" id="CAI3972978.1"/>
    </source>
</evidence>
<name>A0A9P1FEB9_9DINO</name>
<sequence length="717" mass="78816">MSREPLVRPLPPPTLNLPAPTEALYTVLDPLNWKHLIRSNVGHRSDWRSCFVVAAYNHNTIFTFANERGEIDGTPQVSDFPLVVCKGAFQTEPIAVAAPHLVPAAAATTLGMPTPAPLAMTPPAIVDGADLPATAKAASAAAAPPTVASAEVASASPMPPSPAVVGTPASHPAPPVTPGSASATAPPQAPPFTPAVEQPTPPQLPAPTPQPLVPPPPPHTPPTSRLAENSADDRAQYMKFHRSVRHPTAPKEVTQKFHEASKDKAKMRALFQEFQRCNGDWLSSTLVIRDSQTTTNTQGGKDGYLSKADLLVKYHGNTLLVDELIKKKTAEKKYISHPEFPDNEDMRLYKTWVETYEKNEEIHAEGVETRREAEGDYDGMGSTPIPPGDSQAVPKAKPKPKPKSSAPKVKTDEQLARAAVVKANANLLEISQWDYKLANASVPKVVRDAYVSSMETEGKELRDAKTAVELALSLGQSLKESTEKLESANENYRKSSGQVKKACVAPKATSCAELQKAAHASVKEAEAGYGKYIFCCCYLRHSQGFISSGMLHMQDGYPHLTVKAWNGQVLLVFLDRCLTALVAAGAQDQEIQLAHLATRAMTCWFDRLARFPRLLSQAQGNEISNFGFRFLRLYRQLAILSVLRSVARWRLLPKVHPFRHMNEDMRHRLYNYRYCHTFKDEDNVGVCKKLAERVAKGDLMEYRIMTRFLLRVGSWVP</sequence>
<organism evidence="2">
    <name type="scientific">Cladocopium goreaui</name>
    <dbReference type="NCBI Taxonomy" id="2562237"/>
    <lineage>
        <taxon>Eukaryota</taxon>
        <taxon>Sar</taxon>
        <taxon>Alveolata</taxon>
        <taxon>Dinophyceae</taxon>
        <taxon>Suessiales</taxon>
        <taxon>Symbiodiniaceae</taxon>
        <taxon>Cladocopium</taxon>
    </lineage>
</organism>
<feature type="compositionally biased region" description="Basic and acidic residues" evidence="1">
    <location>
        <begin position="363"/>
        <end position="374"/>
    </location>
</feature>
<feature type="compositionally biased region" description="Pro residues" evidence="1">
    <location>
        <begin position="187"/>
        <end position="221"/>
    </location>
</feature>
<feature type="region of interest" description="Disordered" evidence="1">
    <location>
        <begin position="152"/>
        <end position="227"/>
    </location>
</feature>
<evidence type="ECO:0000256" key="1">
    <source>
        <dbReference type="SAM" id="MobiDB-lite"/>
    </source>
</evidence>
<dbReference type="EMBL" id="CAMXCT010000047">
    <property type="protein sequence ID" value="CAI3972978.1"/>
    <property type="molecule type" value="Genomic_DNA"/>
</dbReference>
<reference evidence="2" key="1">
    <citation type="submission" date="2022-10" db="EMBL/GenBank/DDBJ databases">
        <authorList>
            <person name="Chen Y."/>
            <person name="Dougan E. K."/>
            <person name="Chan C."/>
            <person name="Rhodes N."/>
            <person name="Thang M."/>
        </authorList>
    </citation>
    <scope>NUCLEOTIDE SEQUENCE</scope>
</reference>
<feature type="region of interest" description="Disordered" evidence="1">
    <location>
        <begin position="363"/>
        <end position="411"/>
    </location>
</feature>
<evidence type="ECO:0000313" key="4">
    <source>
        <dbReference type="Proteomes" id="UP001152797"/>
    </source>
</evidence>
<dbReference type="AlphaFoldDB" id="A0A9P1FEB9"/>
<protein>
    <submittedName>
        <fullName evidence="2">Uncharacterized protein</fullName>
    </submittedName>
</protein>
<dbReference type="OrthoDB" id="443685at2759"/>
<comment type="caution">
    <text evidence="2">The sequence shown here is derived from an EMBL/GenBank/DDBJ whole genome shotgun (WGS) entry which is preliminary data.</text>
</comment>
<dbReference type="EMBL" id="CAMXCT020000047">
    <property type="protein sequence ID" value="CAL1126353.1"/>
    <property type="molecule type" value="Genomic_DNA"/>
</dbReference>
<dbReference type="EMBL" id="CAMXCT030000047">
    <property type="protein sequence ID" value="CAL4760290.1"/>
    <property type="molecule type" value="Genomic_DNA"/>
</dbReference>